<comment type="caution">
    <text evidence="2">The sequence shown here is derived from an EMBL/GenBank/DDBJ whole genome shotgun (WGS) entry which is preliminary data.</text>
</comment>
<dbReference type="AlphaFoldDB" id="A0A0J1GGP5"/>
<keyword evidence="3" id="KW-1185">Reference proteome</keyword>
<dbReference type="OrthoDB" id="5591889at2"/>
<evidence type="ECO:0000313" key="3">
    <source>
        <dbReference type="Proteomes" id="UP000036426"/>
    </source>
</evidence>
<feature type="signal peptide" evidence="1">
    <location>
        <begin position="1"/>
        <end position="26"/>
    </location>
</feature>
<name>A0A0J1GGP5_9GAMM</name>
<dbReference type="SUPFAM" id="SSF159270">
    <property type="entry name" value="YmcC-like"/>
    <property type="match status" value="1"/>
</dbReference>
<proteinExistence type="predicted"/>
<keyword evidence="1" id="KW-0732">Signal</keyword>
<protein>
    <submittedName>
        <fullName evidence="2">Lipoprotein YmcC</fullName>
    </submittedName>
</protein>
<dbReference type="EMBL" id="LDOV01000041">
    <property type="protein sequence ID" value="KLU98884.1"/>
    <property type="molecule type" value="Genomic_DNA"/>
</dbReference>
<dbReference type="Gene3D" id="2.40.360.10">
    <property type="entry name" value="YmcC-like"/>
    <property type="match status" value="1"/>
</dbReference>
<evidence type="ECO:0000256" key="1">
    <source>
        <dbReference type="SAM" id="SignalP"/>
    </source>
</evidence>
<evidence type="ECO:0000313" key="2">
    <source>
        <dbReference type="EMBL" id="KLU98884.1"/>
    </source>
</evidence>
<dbReference type="InterPro" id="IPR021308">
    <property type="entry name" value="GfcB"/>
</dbReference>
<dbReference type="Pfam" id="PF11102">
    <property type="entry name" value="YjbF"/>
    <property type="match status" value="1"/>
</dbReference>
<dbReference type="PROSITE" id="PS51257">
    <property type="entry name" value="PROKAR_LIPOPROTEIN"/>
    <property type="match status" value="1"/>
</dbReference>
<keyword evidence="2" id="KW-0449">Lipoprotein</keyword>
<feature type="chain" id="PRO_5005251764" evidence="1">
    <location>
        <begin position="27"/>
        <end position="263"/>
    </location>
</feature>
<dbReference type="PATRIC" id="fig|754436.4.peg.4273"/>
<gene>
    <name evidence="2" type="ORF">ABT58_20290</name>
</gene>
<sequence>MFFSVSRSRRYRLLLGSCLLSLPLMLTGCSQKFNDVNDTMQLALFGNADVTLSQDDINNLPYASLYASIDNGPQAFMVLALAESTPVWGKAAYQNATSVSTTSTNSTSPIVLKWLSSDKGMLQTQSGRLVKTLNLPLGNLVSLHSSETDPLQLGLHLAGTPRSWQRQLDWQPGFHSGYQAISHFYQQDNQIILVNQQPVETLHFTEEVSVPALDVTYTNTFWLRPDNGQVVKSRQKLAPDLSYVEMTILKPFSSMSQGPGQVQ</sequence>
<accession>A0A0J1GGP5</accession>
<organism evidence="2 3">
    <name type="scientific">Photobacterium aphoticum</name>
    <dbReference type="NCBI Taxonomy" id="754436"/>
    <lineage>
        <taxon>Bacteria</taxon>
        <taxon>Pseudomonadati</taxon>
        <taxon>Pseudomonadota</taxon>
        <taxon>Gammaproteobacteria</taxon>
        <taxon>Vibrionales</taxon>
        <taxon>Vibrionaceae</taxon>
        <taxon>Photobacterium</taxon>
    </lineage>
</organism>
<dbReference type="InterPro" id="IPR023373">
    <property type="entry name" value="YmcC_sf"/>
</dbReference>
<reference evidence="2 3" key="1">
    <citation type="submission" date="2015-05" db="EMBL/GenBank/DDBJ databases">
        <title>Photobacterium galathea sp. nov.</title>
        <authorList>
            <person name="Machado H."/>
            <person name="Gram L."/>
        </authorList>
    </citation>
    <scope>NUCLEOTIDE SEQUENCE [LARGE SCALE GENOMIC DNA]</scope>
    <source>
        <strain evidence="2 3">DSM 25995</strain>
    </source>
</reference>
<dbReference type="Proteomes" id="UP000036426">
    <property type="component" value="Unassembled WGS sequence"/>
</dbReference>